<evidence type="ECO:0000256" key="4">
    <source>
        <dbReference type="ARBA" id="ARBA00022737"/>
    </source>
</evidence>
<dbReference type="PROSITE" id="PS50157">
    <property type="entry name" value="ZINC_FINGER_C2H2_2"/>
    <property type="match status" value="4"/>
</dbReference>
<evidence type="ECO:0000256" key="1">
    <source>
        <dbReference type="ARBA" id="ARBA00004123"/>
    </source>
</evidence>
<keyword evidence="6" id="KW-0862">Zinc</keyword>
<dbReference type="PANTHER" id="PTHR45718:SF6">
    <property type="entry name" value="ZINC FINGER PROTEIN GLI2"/>
    <property type="match status" value="1"/>
</dbReference>
<dbReference type="GO" id="GO:0005634">
    <property type="term" value="C:nucleus"/>
    <property type="evidence" value="ECO:0007669"/>
    <property type="project" value="UniProtKB-SubCell"/>
</dbReference>
<dbReference type="AlphaFoldDB" id="A0A1Y2F7Z4"/>
<comment type="similarity">
    <text evidence="2">Belongs to the krueppel C2H2-type zinc-finger protein family.</text>
</comment>
<evidence type="ECO:0000256" key="11">
    <source>
        <dbReference type="PROSITE-ProRule" id="PRU00042"/>
    </source>
</evidence>
<organism evidence="13 14">
    <name type="scientific">Leucosporidium creatinivorum</name>
    <dbReference type="NCBI Taxonomy" id="106004"/>
    <lineage>
        <taxon>Eukaryota</taxon>
        <taxon>Fungi</taxon>
        <taxon>Dikarya</taxon>
        <taxon>Basidiomycota</taxon>
        <taxon>Pucciniomycotina</taxon>
        <taxon>Microbotryomycetes</taxon>
        <taxon>Leucosporidiales</taxon>
        <taxon>Leucosporidium</taxon>
    </lineage>
</organism>
<dbReference type="EMBL" id="MCGR01000026">
    <property type="protein sequence ID" value="ORY79767.1"/>
    <property type="molecule type" value="Genomic_DNA"/>
</dbReference>
<gene>
    <name evidence="13" type="ORF">BCR35DRAFT_250843</name>
</gene>
<evidence type="ECO:0000259" key="12">
    <source>
        <dbReference type="PROSITE" id="PS50157"/>
    </source>
</evidence>
<dbReference type="Proteomes" id="UP000193467">
    <property type="component" value="Unassembled WGS sequence"/>
</dbReference>
<evidence type="ECO:0000256" key="5">
    <source>
        <dbReference type="ARBA" id="ARBA00022771"/>
    </source>
</evidence>
<feature type="non-terminal residue" evidence="13">
    <location>
        <position position="1"/>
    </location>
</feature>
<accession>A0A1Y2F7Z4</accession>
<dbReference type="SMART" id="SM00355">
    <property type="entry name" value="ZnF_C2H2"/>
    <property type="match status" value="4"/>
</dbReference>
<keyword evidence="14" id="KW-1185">Reference proteome</keyword>
<dbReference type="STRING" id="106004.A0A1Y2F7Z4"/>
<evidence type="ECO:0000256" key="8">
    <source>
        <dbReference type="ARBA" id="ARBA00023125"/>
    </source>
</evidence>
<evidence type="ECO:0000256" key="7">
    <source>
        <dbReference type="ARBA" id="ARBA00023015"/>
    </source>
</evidence>
<evidence type="ECO:0000256" key="9">
    <source>
        <dbReference type="ARBA" id="ARBA00023163"/>
    </source>
</evidence>
<dbReference type="InterPro" id="IPR013087">
    <property type="entry name" value="Znf_C2H2_type"/>
</dbReference>
<feature type="domain" description="C2H2-type" evidence="12">
    <location>
        <begin position="94"/>
        <end position="124"/>
    </location>
</feature>
<sequence>GGVRPFGCDFEDCGKAFARRSDLVRHARIHTNERPFVCPYPQCQKSFIQRSALTVHIRVHTGERPHSCEVCQRSFSDSSSLARHRRVHTGRRPYVCHAPGCGRDFCRKTTLTKHCKRQHGPDSV</sequence>
<dbReference type="GO" id="GO:0000981">
    <property type="term" value="F:DNA-binding transcription factor activity, RNA polymerase II-specific"/>
    <property type="evidence" value="ECO:0007669"/>
    <property type="project" value="TreeGrafter"/>
</dbReference>
<dbReference type="InterPro" id="IPR036236">
    <property type="entry name" value="Znf_C2H2_sf"/>
</dbReference>
<name>A0A1Y2F7Z4_9BASI</name>
<dbReference type="FunFam" id="3.30.160.60:FF:000125">
    <property type="entry name" value="Putative zinc finger protein 143"/>
    <property type="match status" value="2"/>
</dbReference>
<keyword evidence="8" id="KW-0238">DNA-binding</keyword>
<comment type="caution">
    <text evidence="13">The sequence shown here is derived from an EMBL/GenBank/DDBJ whole genome shotgun (WGS) entry which is preliminary data.</text>
</comment>
<keyword evidence="7" id="KW-0805">Transcription regulation</keyword>
<dbReference type="PANTHER" id="PTHR45718">
    <property type="entry name" value="TRANSCRIPTIONAL ACTIVATOR CUBITUS INTERRUPTUS"/>
    <property type="match status" value="1"/>
</dbReference>
<evidence type="ECO:0000256" key="2">
    <source>
        <dbReference type="ARBA" id="ARBA00006991"/>
    </source>
</evidence>
<keyword evidence="5 11" id="KW-0863">Zinc-finger</keyword>
<dbReference type="GO" id="GO:0000978">
    <property type="term" value="F:RNA polymerase II cis-regulatory region sequence-specific DNA binding"/>
    <property type="evidence" value="ECO:0007669"/>
    <property type="project" value="UniProtKB-ARBA"/>
</dbReference>
<dbReference type="FunFam" id="3.30.160.60:FF:000931">
    <property type="entry name" value="zinc finger protein 697"/>
    <property type="match status" value="1"/>
</dbReference>
<evidence type="ECO:0000256" key="10">
    <source>
        <dbReference type="ARBA" id="ARBA00023242"/>
    </source>
</evidence>
<evidence type="ECO:0000256" key="6">
    <source>
        <dbReference type="ARBA" id="ARBA00022833"/>
    </source>
</evidence>
<keyword evidence="10" id="KW-0539">Nucleus</keyword>
<keyword evidence="4" id="KW-0677">Repeat</keyword>
<comment type="subcellular location">
    <subcellularLocation>
        <location evidence="1">Nucleus</location>
    </subcellularLocation>
</comment>
<dbReference type="Pfam" id="PF00096">
    <property type="entry name" value="zf-C2H2"/>
    <property type="match status" value="3"/>
</dbReference>
<keyword evidence="3" id="KW-0479">Metal-binding</keyword>
<keyword evidence="9" id="KW-0804">Transcription</keyword>
<feature type="domain" description="C2H2-type" evidence="12">
    <location>
        <begin position="66"/>
        <end position="93"/>
    </location>
</feature>
<dbReference type="Gene3D" id="3.30.160.60">
    <property type="entry name" value="Classic Zinc Finger"/>
    <property type="match status" value="4"/>
</dbReference>
<evidence type="ECO:0000313" key="13">
    <source>
        <dbReference type="EMBL" id="ORY79767.1"/>
    </source>
</evidence>
<reference evidence="13 14" key="1">
    <citation type="submission" date="2016-07" db="EMBL/GenBank/DDBJ databases">
        <title>Pervasive Adenine N6-methylation of Active Genes in Fungi.</title>
        <authorList>
            <consortium name="DOE Joint Genome Institute"/>
            <person name="Mondo S.J."/>
            <person name="Dannebaum R.O."/>
            <person name="Kuo R.C."/>
            <person name="Labutti K."/>
            <person name="Haridas S."/>
            <person name="Kuo A."/>
            <person name="Salamov A."/>
            <person name="Ahrendt S.R."/>
            <person name="Lipzen A."/>
            <person name="Sullivan W."/>
            <person name="Andreopoulos W.B."/>
            <person name="Clum A."/>
            <person name="Lindquist E."/>
            <person name="Daum C."/>
            <person name="Ramamoorthy G.K."/>
            <person name="Gryganskyi A."/>
            <person name="Culley D."/>
            <person name="Magnuson J.K."/>
            <person name="James T.Y."/>
            <person name="O'Malley M.A."/>
            <person name="Stajich J.E."/>
            <person name="Spatafora J.W."/>
            <person name="Visel A."/>
            <person name="Grigoriev I.V."/>
        </authorList>
    </citation>
    <scope>NUCLEOTIDE SEQUENCE [LARGE SCALE GENOMIC DNA]</scope>
    <source>
        <strain evidence="13 14">62-1032</strain>
    </source>
</reference>
<feature type="domain" description="C2H2-type" evidence="12">
    <location>
        <begin position="6"/>
        <end position="35"/>
    </location>
</feature>
<proteinExistence type="inferred from homology"/>
<dbReference type="OrthoDB" id="654211at2759"/>
<dbReference type="InParanoid" id="A0A1Y2F7Z4"/>
<dbReference type="PROSITE" id="PS00028">
    <property type="entry name" value="ZINC_FINGER_C2H2_1"/>
    <property type="match status" value="4"/>
</dbReference>
<evidence type="ECO:0000313" key="14">
    <source>
        <dbReference type="Proteomes" id="UP000193467"/>
    </source>
</evidence>
<dbReference type="SUPFAM" id="SSF57667">
    <property type="entry name" value="beta-beta-alpha zinc fingers"/>
    <property type="match status" value="2"/>
</dbReference>
<dbReference type="GO" id="GO:0008270">
    <property type="term" value="F:zinc ion binding"/>
    <property type="evidence" value="ECO:0007669"/>
    <property type="project" value="UniProtKB-KW"/>
</dbReference>
<protein>
    <recommendedName>
        <fullName evidence="12">C2H2-type domain-containing protein</fullName>
    </recommendedName>
</protein>
<feature type="domain" description="C2H2-type" evidence="12">
    <location>
        <begin position="36"/>
        <end position="65"/>
    </location>
</feature>
<feature type="non-terminal residue" evidence="13">
    <location>
        <position position="124"/>
    </location>
</feature>
<dbReference type="InterPro" id="IPR043359">
    <property type="entry name" value="GLI-like"/>
</dbReference>
<evidence type="ECO:0000256" key="3">
    <source>
        <dbReference type="ARBA" id="ARBA00022723"/>
    </source>
</evidence>